<dbReference type="InterPro" id="IPR012340">
    <property type="entry name" value="NA-bd_OB-fold"/>
</dbReference>
<feature type="compositionally biased region" description="Basic and acidic residues" evidence="1">
    <location>
        <begin position="74"/>
        <end position="90"/>
    </location>
</feature>
<feature type="region of interest" description="Disordered" evidence="1">
    <location>
        <begin position="74"/>
        <end position="130"/>
    </location>
</feature>
<reference evidence="2 3" key="1">
    <citation type="submission" date="2015-09" db="EMBL/GenBank/DDBJ databases">
        <title>Draft genome of the parasitic nematode Teladorsagia circumcincta isolate WARC Sus (inbred).</title>
        <authorList>
            <person name="Mitreva M."/>
        </authorList>
    </citation>
    <scope>NUCLEOTIDE SEQUENCE [LARGE SCALE GENOMIC DNA]</scope>
    <source>
        <strain evidence="2 3">S</strain>
    </source>
</reference>
<organism evidence="2 3">
    <name type="scientific">Teladorsagia circumcincta</name>
    <name type="common">Brown stomach worm</name>
    <name type="synonym">Ostertagia circumcincta</name>
    <dbReference type="NCBI Taxonomy" id="45464"/>
    <lineage>
        <taxon>Eukaryota</taxon>
        <taxon>Metazoa</taxon>
        <taxon>Ecdysozoa</taxon>
        <taxon>Nematoda</taxon>
        <taxon>Chromadorea</taxon>
        <taxon>Rhabditida</taxon>
        <taxon>Rhabditina</taxon>
        <taxon>Rhabditomorpha</taxon>
        <taxon>Strongyloidea</taxon>
        <taxon>Trichostrongylidae</taxon>
        <taxon>Teladorsagia</taxon>
    </lineage>
</organism>
<accession>A0A2G9UXQ2</accession>
<feature type="compositionally biased region" description="Polar residues" evidence="1">
    <location>
        <begin position="112"/>
        <end position="121"/>
    </location>
</feature>
<dbReference type="Proteomes" id="UP000230423">
    <property type="component" value="Unassembled WGS sequence"/>
</dbReference>
<protein>
    <submittedName>
        <fullName evidence="2">Uncharacterized protein</fullName>
    </submittedName>
</protein>
<dbReference type="EMBL" id="KZ345304">
    <property type="protein sequence ID" value="PIO74290.1"/>
    <property type="molecule type" value="Genomic_DNA"/>
</dbReference>
<evidence type="ECO:0000313" key="3">
    <source>
        <dbReference type="Proteomes" id="UP000230423"/>
    </source>
</evidence>
<evidence type="ECO:0000256" key="1">
    <source>
        <dbReference type="SAM" id="MobiDB-lite"/>
    </source>
</evidence>
<sequence length="149" mass="16943">MNFSLSDAEIVSGSIVILKNVHFALSNNRKKPILVMHEGTSHGRDIIKVEPESVRGHHRYVRLINDINKVLEFHRSHQEESDTTKEKDEVDVSLYEDSAPTSENEVDCMNDGSEQPGYSNSSDEKISEERRAALMEAFTLNADPRAFRR</sequence>
<proteinExistence type="predicted"/>
<name>A0A2G9UXQ2_TELCI</name>
<dbReference type="Gene3D" id="2.40.50.140">
    <property type="entry name" value="Nucleic acid-binding proteins"/>
    <property type="match status" value="1"/>
</dbReference>
<evidence type="ECO:0000313" key="2">
    <source>
        <dbReference type="EMBL" id="PIO74290.1"/>
    </source>
</evidence>
<keyword evidence="3" id="KW-1185">Reference proteome</keyword>
<gene>
    <name evidence="2" type="ORF">TELCIR_03700</name>
</gene>
<dbReference type="OrthoDB" id="5873579at2759"/>
<dbReference type="AlphaFoldDB" id="A0A2G9UXQ2"/>